<name>A0A8S1MUH8_9CILI</name>
<dbReference type="EMBL" id="CAJJDN010000041">
    <property type="protein sequence ID" value="CAD8080703.1"/>
    <property type="molecule type" value="Genomic_DNA"/>
</dbReference>
<protein>
    <submittedName>
        <fullName evidence="1">Uncharacterized protein</fullName>
    </submittedName>
</protein>
<evidence type="ECO:0000313" key="2">
    <source>
        <dbReference type="Proteomes" id="UP000692954"/>
    </source>
</evidence>
<evidence type="ECO:0000313" key="1">
    <source>
        <dbReference type="EMBL" id="CAD8080703.1"/>
    </source>
</evidence>
<organism evidence="1 2">
    <name type="scientific">Paramecium sonneborni</name>
    <dbReference type="NCBI Taxonomy" id="65129"/>
    <lineage>
        <taxon>Eukaryota</taxon>
        <taxon>Sar</taxon>
        <taxon>Alveolata</taxon>
        <taxon>Ciliophora</taxon>
        <taxon>Intramacronucleata</taxon>
        <taxon>Oligohymenophorea</taxon>
        <taxon>Peniculida</taxon>
        <taxon>Parameciidae</taxon>
        <taxon>Paramecium</taxon>
    </lineage>
</organism>
<accession>A0A8S1MUH8</accession>
<comment type="caution">
    <text evidence="1">The sequence shown here is derived from an EMBL/GenBank/DDBJ whole genome shotgun (WGS) entry which is preliminary data.</text>
</comment>
<sequence length="131" mass="15319">MNTFACSDPTHQDSAEFFCINPFCQEDHLICFAQCFKTRKHLQHTKDIEKISELQSYIVQMKFDCTELLDQINLFQQQVKINLDKLKEGIQSKYLISQIQLAQLNAKQINQVLTSIIQFKEQKQALLSSLY</sequence>
<gene>
    <name evidence="1" type="ORF">PSON_ATCC_30995.1.T0410010</name>
</gene>
<reference evidence="1" key="1">
    <citation type="submission" date="2021-01" db="EMBL/GenBank/DDBJ databases">
        <authorList>
            <consortium name="Genoscope - CEA"/>
            <person name="William W."/>
        </authorList>
    </citation>
    <scope>NUCLEOTIDE SEQUENCE</scope>
</reference>
<dbReference type="Proteomes" id="UP000692954">
    <property type="component" value="Unassembled WGS sequence"/>
</dbReference>
<keyword evidence="2" id="KW-1185">Reference proteome</keyword>
<proteinExistence type="predicted"/>
<dbReference type="AlphaFoldDB" id="A0A8S1MUH8"/>